<keyword evidence="3" id="KW-1185">Reference proteome</keyword>
<dbReference type="AlphaFoldDB" id="H0E3D3"/>
<accession>H0E3D3</accession>
<feature type="compositionally biased region" description="Polar residues" evidence="1">
    <location>
        <begin position="78"/>
        <end position="87"/>
    </location>
</feature>
<gene>
    <name evidence="2" type="ORF">PAI11_13010</name>
</gene>
<protein>
    <submittedName>
        <fullName evidence="2">Uncharacterized protein</fullName>
    </submittedName>
</protein>
<feature type="region of interest" description="Disordered" evidence="1">
    <location>
        <begin position="73"/>
        <end position="107"/>
    </location>
</feature>
<evidence type="ECO:0000256" key="1">
    <source>
        <dbReference type="SAM" id="MobiDB-lite"/>
    </source>
</evidence>
<reference evidence="2 3" key="1">
    <citation type="journal article" date="2013" name="Biodegradation">
        <title>Quantitative proteomic analysis of ibuprofen-degrading Patulibacter sp. strain I11.</title>
        <authorList>
            <person name="Almeida B."/>
            <person name="Kjeldal H."/>
            <person name="Lolas I."/>
            <person name="Knudsen A.D."/>
            <person name="Carvalho G."/>
            <person name="Nielsen K.L."/>
            <person name="Barreto Crespo M.T."/>
            <person name="Stensballe A."/>
            <person name="Nielsen J.L."/>
        </authorList>
    </citation>
    <scope>NUCLEOTIDE SEQUENCE [LARGE SCALE GENOMIC DNA]</scope>
    <source>
        <strain evidence="2 3">I11</strain>
    </source>
</reference>
<proteinExistence type="predicted"/>
<dbReference type="EMBL" id="AGUD01000065">
    <property type="protein sequence ID" value="EHN11817.1"/>
    <property type="molecule type" value="Genomic_DNA"/>
</dbReference>
<organism evidence="2 3">
    <name type="scientific">Patulibacter medicamentivorans</name>
    <dbReference type="NCBI Taxonomy" id="1097667"/>
    <lineage>
        <taxon>Bacteria</taxon>
        <taxon>Bacillati</taxon>
        <taxon>Actinomycetota</taxon>
        <taxon>Thermoleophilia</taxon>
        <taxon>Solirubrobacterales</taxon>
        <taxon>Patulibacteraceae</taxon>
        <taxon>Patulibacter</taxon>
    </lineage>
</organism>
<sequence>MHRRVGSRLGFGGHAGVLWGRGRAARPVRRVIGLMGPLWSPVDRRTMQVDRQVRLGLVCVVARFPVSRRFVENRQKSARSVSSSALDLTQPGARARLPPFRRPRGVP</sequence>
<evidence type="ECO:0000313" key="2">
    <source>
        <dbReference type="EMBL" id="EHN11817.1"/>
    </source>
</evidence>
<evidence type="ECO:0000313" key="3">
    <source>
        <dbReference type="Proteomes" id="UP000005143"/>
    </source>
</evidence>
<comment type="caution">
    <text evidence="2">The sequence shown here is derived from an EMBL/GenBank/DDBJ whole genome shotgun (WGS) entry which is preliminary data.</text>
</comment>
<name>H0E3D3_9ACTN</name>
<dbReference type="Proteomes" id="UP000005143">
    <property type="component" value="Unassembled WGS sequence"/>
</dbReference>